<dbReference type="Proteomes" id="UP000001286">
    <property type="component" value="Chromosome"/>
</dbReference>
<protein>
    <submittedName>
        <fullName evidence="1">Putative lacticin RM, a novel bacteriocin produced by Lactococcus lactis subsp. lactis EZ26</fullName>
    </submittedName>
</protein>
<accession>G2ZCB5</accession>
<dbReference type="AlphaFoldDB" id="G2ZCB5"/>
<dbReference type="eggNOG" id="ENOG5030U5X">
    <property type="taxonomic scope" value="Bacteria"/>
</dbReference>
<evidence type="ECO:0000313" key="1">
    <source>
        <dbReference type="EMBL" id="CBW87127.1"/>
    </source>
</evidence>
<name>G2ZCB5_LISIP</name>
<dbReference type="EMBL" id="FR687253">
    <property type="protein sequence ID" value="CBW87127.1"/>
    <property type="molecule type" value="Genomic_DNA"/>
</dbReference>
<evidence type="ECO:0000313" key="2">
    <source>
        <dbReference type="Proteomes" id="UP000001286"/>
    </source>
</evidence>
<dbReference type="RefSeq" id="WP_014093882.1">
    <property type="nucleotide sequence ID" value="NC_016011.1"/>
</dbReference>
<dbReference type="KEGG" id="liv:LIV_2626"/>
<sequence>MKKYEVVSIVLLLSLFLAIPNTIKASEVNNPVDISPEQAIAQIDSVGVEEVTESNNETGVRLVRAAAYKNKTFSYKRGGPAAWCKDFISFKYNGSTVKENNKWQESGYIFPNLIKKRGISNYQNGTGYKDYRGTKTYKIGLPSKLGDLAIGSTDRSDYYRLKSNGSAYKK</sequence>
<dbReference type="OrthoDB" id="2927355at2"/>
<reference evidence="1 2" key="1">
    <citation type="journal article" date="2011" name="J. Bacteriol.">
        <title>Complete genome sequence of the animal pathogen Listeria ivanovii, which provides insights into host specificities and evolution of the genus Listeria.</title>
        <authorList>
            <person name="Buchrieser C."/>
            <person name="Rusniok C."/>
            <person name="Garrido P."/>
            <person name="Hain T."/>
            <person name="Scortti M."/>
            <person name="Lampidis R."/>
            <person name="Karst U."/>
            <person name="Chakraborty T."/>
            <person name="Cossart P."/>
            <person name="Kreft J."/>
            <person name="Vazquez-Boland J.A."/>
            <person name="Goebel W."/>
            <person name="Glaser P."/>
        </authorList>
    </citation>
    <scope>NUCLEOTIDE SEQUENCE [LARGE SCALE GENOMIC DNA]</scope>
    <source>
        <strain evidence="2">ATCC BAA-678 / PAM 55</strain>
    </source>
</reference>
<proteinExistence type="predicted"/>
<organism evidence="1 2">
    <name type="scientific">Listeria ivanovii (strain ATCC BAA-678 / PAM 55)</name>
    <dbReference type="NCBI Taxonomy" id="881621"/>
    <lineage>
        <taxon>Bacteria</taxon>
        <taxon>Bacillati</taxon>
        <taxon>Bacillota</taxon>
        <taxon>Bacilli</taxon>
        <taxon>Bacillales</taxon>
        <taxon>Listeriaceae</taxon>
        <taxon>Listeria</taxon>
    </lineage>
</organism>
<dbReference type="HOGENOM" id="CLU_131998_0_0_9"/>
<gene>
    <name evidence="1" type="ordered locus">LIV_2626</name>
</gene>
<dbReference type="GeneID" id="57077652"/>